<dbReference type="PROSITE" id="PS50893">
    <property type="entry name" value="ABC_TRANSPORTER_2"/>
    <property type="match status" value="1"/>
</dbReference>
<dbReference type="GO" id="GO:0005886">
    <property type="term" value="C:plasma membrane"/>
    <property type="evidence" value="ECO:0007669"/>
    <property type="project" value="UniProtKB-SubCell"/>
</dbReference>
<evidence type="ECO:0000313" key="15">
    <source>
        <dbReference type="Proteomes" id="UP000266042"/>
    </source>
</evidence>
<dbReference type="EMBL" id="QXIX01000061">
    <property type="protein sequence ID" value="RIE11540.1"/>
    <property type="molecule type" value="Genomic_DNA"/>
</dbReference>
<evidence type="ECO:0000256" key="3">
    <source>
        <dbReference type="ARBA" id="ARBA00022475"/>
    </source>
</evidence>
<keyword evidence="7 9" id="KW-1133">Transmembrane helix</keyword>
<protein>
    <submittedName>
        <fullName evidence="13">ABC transporter ATP-binding protein</fullName>
    </submittedName>
</protein>
<evidence type="ECO:0000313" key="13">
    <source>
        <dbReference type="EMBL" id="RIE12310.1"/>
    </source>
</evidence>
<keyword evidence="8 9" id="KW-0472">Membrane</keyword>
<dbReference type="InterPro" id="IPR003593">
    <property type="entry name" value="AAA+_ATPase"/>
</dbReference>
<keyword evidence="5" id="KW-0547">Nucleotide-binding</keyword>
<dbReference type="SUPFAM" id="SSF90123">
    <property type="entry name" value="ABC transporter transmembrane region"/>
    <property type="match status" value="1"/>
</dbReference>
<keyword evidence="3" id="KW-1003">Cell membrane</keyword>
<dbReference type="SMART" id="SM00382">
    <property type="entry name" value="AAA"/>
    <property type="match status" value="1"/>
</dbReference>
<dbReference type="InterPro" id="IPR011527">
    <property type="entry name" value="ABC1_TM_dom"/>
</dbReference>
<comment type="caution">
    <text evidence="13">The sequence shown here is derived from an EMBL/GenBank/DDBJ whole genome shotgun (WGS) entry which is preliminary data.</text>
</comment>
<evidence type="ECO:0000259" key="10">
    <source>
        <dbReference type="PROSITE" id="PS50893"/>
    </source>
</evidence>
<comment type="subcellular location">
    <subcellularLocation>
        <location evidence="1">Cell membrane</location>
        <topology evidence="1">Multi-pass membrane protein</topology>
    </subcellularLocation>
</comment>
<dbReference type="CDD" id="cd03254">
    <property type="entry name" value="ABCC_Glucan_exporter_like"/>
    <property type="match status" value="1"/>
</dbReference>
<dbReference type="Pfam" id="PF00005">
    <property type="entry name" value="ABC_tran"/>
    <property type="match status" value="1"/>
</dbReference>
<dbReference type="InterPro" id="IPR003439">
    <property type="entry name" value="ABC_transporter-like_ATP-bd"/>
</dbReference>
<keyword evidence="6 13" id="KW-0067">ATP-binding</keyword>
<dbReference type="SUPFAM" id="SSF52540">
    <property type="entry name" value="P-loop containing nucleoside triphosphate hydrolases"/>
    <property type="match status" value="1"/>
</dbReference>
<dbReference type="GO" id="GO:0005524">
    <property type="term" value="F:ATP binding"/>
    <property type="evidence" value="ECO:0007669"/>
    <property type="project" value="UniProtKB-KW"/>
</dbReference>
<evidence type="ECO:0000256" key="9">
    <source>
        <dbReference type="SAM" id="Phobius"/>
    </source>
</evidence>
<keyword evidence="14" id="KW-1185">Reference proteome</keyword>
<dbReference type="Gene3D" id="3.40.50.300">
    <property type="entry name" value="P-loop containing nucleotide triphosphate hydrolases"/>
    <property type="match status" value="1"/>
</dbReference>
<reference evidence="14 15" key="1">
    <citation type="submission" date="2018-09" db="EMBL/GenBank/DDBJ databases">
        <title>Discovery and Ecogenomic Context for Candidatus Cryosericales, a Global Caldiserica Order Active in Thawing Permafrost.</title>
        <authorList>
            <person name="Martinez M.A."/>
            <person name="Woodcroft B.J."/>
            <person name="Ignacio Espinoza J.C."/>
            <person name="Zayed A."/>
            <person name="Singleton C.M."/>
            <person name="Boyd J."/>
            <person name="Li Y.-F."/>
            <person name="Purvine S."/>
            <person name="Maughan H."/>
            <person name="Hodgkins S.B."/>
            <person name="Anderson D."/>
            <person name="Sederholm M."/>
            <person name="Temperton B."/>
            <person name="Saleska S.R."/>
            <person name="Tyson G.W."/>
            <person name="Rich V.I."/>
        </authorList>
    </citation>
    <scope>NUCLEOTIDE SEQUENCE [LARGE SCALE GENOMIC DNA]</scope>
    <source>
        <strain evidence="12 14">SMC2</strain>
        <strain evidence="13 15">SMC3</strain>
    </source>
</reference>
<evidence type="ECO:0000256" key="2">
    <source>
        <dbReference type="ARBA" id="ARBA00022448"/>
    </source>
</evidence>
<feature type="domain" description="ABC transmembrane type-1" evidence="11">
    <location>
        <begin position="28"/>
        <end position="310"/>
    </location>
</feature>
<feature type="transmembrane region" description="Helical" evidence="9">
    <location>
        <begin position="261"/>
        <end position="279"/>
    </location>
</feature>
<evidence type="ECO:0000313" key="12">
    <source>
        <dbReference type="EMBL" id="RIE11540.1"/>
    </source>
</evidence>
<dbReference type="Gene3D" id="1.20.1560.10">
    <property type="entry name" value="ABC transporter type 1, transmembrane domain"/>
    <property type="match status" value="2"/>
</dbReference>
<feature type="transmembrane region" description="Helical" evidence="9">
    <location>
        <begin position="167"/>
        <end position="185"/>
    </location>
</feature>
<name>A0A398DCB0_9BACT</name>
<evidence type="ECO:0000256" key="6">
    <source>
        <dbReference type="ARBA" id="ARBA00022840"/>
    </source>
</evidence>
<feature type="transmembrane region" description="Helical" evidence="9">
    <location>
        <begin position="60"/>
        <end position="84"/>
    </location>
</feature>
<evidence type="ECO:0000259" key="11">
    <source>
        <dbReference type="PROSITE" id="PS50929"/>
    </source>
</evidence>
<evidence type="ECO:0000256" key="5">
    <source>
        <dbReference type="ARBA" id="ARBA00022741"/>
    </source>
</evidence>
<feature type="transmembrane region" description="Helical" evidence="9">
    <location>
        <begin position="25"/>
        <end position="48"/>
    </location>
</feature>
<keyword evidence="4 9" id="KW-0812">Transmembrane</keyword>
<dbReference type="GO" id="GO:0015421">
    <property type="term" value="F:ABC-type oligopeptide transporter activity"/>
    <property type="evidence" value="ECO:0007669"/>
    <property type="project" value="TreeGrafter"/>
</dbReference>
<evidence type="ECO:0000256" key="8">
    <source>
        <dbReference type="ARBA" id="ARBA00023136"/>
    </source>
</evidence>
<dbReference type="EMBL" id="QXIW01000031">
    <property type="protein sequence ID" value="RIE12310.1"/>
    <property type="molecule type" value="Genomic_DNA"/>
</dbReference>
<dbReference type="InterPro" id="IPR039421">
    <property type="entry name" value="Type_1_exporter"/>
</dbReference>
<dbReference type="PANTHER" id="PTHR43394">
    <property type="entry name" value="ATP-DEPENDENT PERMEASE MDL1, MITOCHONDRIAL"/>
    <property type="match status" value="1"/>
</dbReference>
<dbReference type="FunFam" id="1.20.1560.10:FF:000011">
    <property type="entry name" value="Multidrug ABC transporter ATP-binding protein"/>
    <property type="match status" value="1"/>
</dbReference>
<dbReference type="PROSITE" id="PS50929">
    <property type="entry name" value="ABC_TM1F"/>
    <property type="match status" value="1"/>
</dbReference>
<dbReference type="AlphaFoldDB" id="A0A398DCB0"/>
<dbReference type="PANTHER" id="PTHR43394:SF1">
    <property type="entry name" value="ATP-BINDING CASSETTE SUB-FAMILY B MEMBER 10, MITOCHONDRIAL"/>
    <property type="match status" value="1"/>
</dbReference>
<accession>A0A398DCB0</accession>
<dbReference type="GO" id="GO:0016887">
    <property type="term" value="F:ATP hydrolysis activity"/>
    <property type="evidence" value="ECO:0007669"/>
    <property type="project" value="InterPro"/>
</dbReference>
<proteinExistence type="predicted"/>
<feature type="transmembrane region" description="Helical" evidence="9">
    <location>
        <begin position="143"/>
        <end position="161"/>
    </location>
</feature>
<dbReference type="InterPro" id="IPR027417">
    <property type="entry name" value="P-loop_NTPase"/>
</dbReference>
<keyword evidence="2" id="KW-0813">Transport</keyword>
<dbReference type="InterPro" id="IPR036640">
    <property type="entry name" value="ABC1_TM_sf"/>
</dbReference>
<evidence type="ECO:0000256" key="7">
    <source>
        <dbReference type="ARBA" id="ARBA00022989"/>
    </source>
</evidence>
<evidence type="ECO:0000256" key="4">
    <source>
        <dbReference type="ARBA" id="ARBA00022692"/>
    </source>
</evidence>
<gene>
    <name evidence="12" type="ORF">SMC2_08830</name>
    <name evidence="13" type="ORF">SMC3_06800</name>
</gene>
<organism evidence="13 15">
    <name type="scientific">Candidatus Cryosericum hinesii</name>
    <dbReference type="NCBI Taxonomy" id="2290915"/>
    <lineage>
        <taxon>Bacteria</taxon>
        <taxon>Pseudomonadati</taxon>
        <taxon>Caldisericota/Cryosericota group</taxon>
        <taxon>Candidatus Cryosericota</taxon>
        <taxon>Candidatus Cryosericia</taxon>
        <taxon>Candidatus Cryosericales</taxon>
        <taxon>Candidatus Cryosericaceae</taxon>
        <taxon>Candidatus Cryosericum</taxon>
    </lineage>
</organism>
<dbReference type="Pfam" id="PF00664">
    <property type="entry name" value="ABC_membrane"/>
    <property type="match status" value="1"/>
</dbReference>
<dbReference type="CDD" id="cd18547">
    <property type="entry name" value="ABC_6TM_Tm288_like"/>
    <property type="match status" value="1"/>
</dbReference>
<dbReference type="Proteomes" id="UP000266042">
    <property type="component" value="Unassembled WGS sequence"/>
</dbReference>
<evidence type="ECO:0000256" key="1">
    <source>
        <dbReference type="ARBA" id="ARBA00004651"/>
    </source>
</evidence>
<sequence length="620" mass="67300">MAFQKPKNVGATIRRILAYFGASKYALIVVCIMLIISTGSALAGSYFLKPLVNNYIIPGNFTGLAGALAVLAGIYLIGVVASYFQGRIMVTIGQKTANLMRKNLFEVMQDLPLRFFDTHTHGELMSRFTNDIDNVEMAIEQSVVQLIAGALTFVGTLVMMLVLSPTLFAVAAVILAFMISLSINLSKKSTGYYRAQQKSLGELNGYIEEMVDGLKVVKVFGHEQVTSSEFAGLNEEFRSSAATATFLSGVVMPLMGNLSRVCYATVAIVGGVLAITGHLDTGSLVAFLQYSYQVGQPINQVTNQLSVVLAALAGAERIFQVMDHQAEVNDGTVTLVNVTYAEDGTEDGTIVEAPGDTKTNEWAWSVPGDNGHKLVPLKGDVRFDHVTFSYDGVTPVLKNISLYAKPGQTIAFVGSTGAGKTTITNLINRFYDVQEGIITYDGIDVKTIRKSDLRRSLGMVLQDTHLFTGTVMDNIRYGRLDATDDDCRLAAKRASADSFIRRLPQGYDTVITGDGGNLSQGQRQLLAITRAYVANPPVMILDEATSSIDTRTERLIEQGMDALMEGRTVFVIAHRLSTVRNASAIIVLEHGEVAERGNHDSLLAEKGRYFQLYTGQSALE</sequence>
<dbReference type="FunFam" id="3.40.50.300:FF:000287">
    <property type="entry name" value="Multidrug ABC transporter ATP-binding protein"/>
    <property type="match status" value="1"/>
</dbReference>
<feature type="domain" description="ABC transporter" evidence="10">
    <location>
        <begin position="381"/>
        <end position="615"/>
    </location>
</feature>
<dbReference type="Proteomes" id="UP000265724">
    <property type="component" value="Unassembled WGS sequence"/>
</dbReference>
<evidence type="ECO:0000313" key="14">
    <source>
        <dbReference type="Proteomes" id="UP000265724"/>
    </source>
</evidence>